<sequence>MGERTPAAGDFAVPEHQKLVEGGVVVGVSRGGGPRSGWA</sequence>
<name>A0AA88J4X1_FICCA</name>
<accession>A0AA88J4X1</accession>
<evidence type="ECO:0000313" key="1">
    <source>
        <dbReference type="EMBL" id="GMN61927.1"/>
    </source>
</evidence>
<organism evidence="1 2">
    <name type="scientific">Ficus carica</name>
    <name type="common">Common fig</name>
    <dbReference type="NCBI Taxonomy" id="3494"/>
    <lineage>
        <taxon>Eukaryota</taxon>
        <taxon>Viridiplantae</taxon>
        <taxon>Streptophyta</taxon>
        <taxon>Embryophyta</taxon>
        <taxon>Tracheophyta</taxon>
        <taxon>Spermatophyta</taxon>
        <taxon>Magnoliopsida</taxon>
        <taxon>eudicotyledons</taxon>
        <taxon>Gunneridae</taxon>
        <taxon>Pentapetalae</taxon>
        <taxon>rosids</taxon>
        <taxon>fabids</taxon>
        <taxon>Rosales</taxon>
        <taxon>Moraceae</taxon>
        <taxon>Ficeae</taxon>
        <taxon>Ficus</taxon>
    </lineage>
</organism>
<reference evidence="1" key="1">
    <citation type="submission" date="2023-07" db="EMBL/GenBank/DDBJ databases">
        <title>draft genome sequence of fig (Ficus carica).</title>
        <authorList>
            <person name="Takahashi T."/>
            <person name="Nishimura K."/>
        </authorList>
    </citation>
    <scope>NUCLEOTIDE SEQUENCE</scope>
</reference>
<evidence type="ECO:0000313" key="2">
    <source>
        <dbReference type="Proteomes" id="UP001187192"/>
    </source>
</evidence>
<proteinExistence type="predicted"/>
<protein>
    <submittedName>
        <fullName evidence="1">Uncharacterized protein</fullName>
    </submittedName>
</protein>
<dbReference type="EMBL" id="BTGU01000119">
    <property type="protein sequence ID" value="GMN61927.1"/>
    <property type="molecule type" value="Genomic_DNA"/>
</dbReference>
<dbReference type="Proteomes" id="UP001187192">
    <property type="component" value="Unassembled WGS sequence"/>
</dbReference>
<gene>
    <name evidence="1" type="ORF">TIFTF001_031012</name>
</gene>
<dbReference type="AlphaFoldDB" id="A0AA88J4X1"/>
<comment type="caution">
    <text evidence="1">The sequence shown here is derived from an EMBL/GenBank/DDBJ whole genome shotgun (WGS) entry which is preliminary data.</text>
</comment>
<keyword evidence="2" id="KW-1185">Reference proteome</keyword>